<dbReference type="GO" id="GO:0004066">
    <property type="term" value="F:asparagine synthase (glutamine-hydrolyzing) activity"/>
    <property type="evidence" value="ECO:0007669"/>
    <property type="project" value="UniProtKB-EC"/>
</dbReference>
<dbReference type="PIRSF" id="PIRSF001589">
    <property type="entry name" value="Asn_synthetase_glu-h"/>
    <property type="match status" value="1"/>
</dbReference>
<dbReference type="AlphaFoldDB" id="A0A0P8DU92"/>
<keyword evidence="2 4" id="KW-0547">Nucleotide-binding</keyword>
<dbReference type="GO" id="GO:0005829">
    <property type="term" value="C:cytosol"/>
    <property type="evidence" value="ECO:0007669"/>
    <property type="project" value="TreeGrafter"/>
</dbReference>
<evidence type="ECO:0000256" key="1">
    <source>
        <dbReference type="ARBA" id="ARBA00005752"/>
    </source>
</evidence>
<dbReference type="PANTHER" id="PTHR43284">
    <property type="entry name" value="ASPARAGINE SYNTHETASE (GLUTAMINE-HYDROLYZING)"/>
    <property type="match status" value="1"/>
</dbReference>
<sequence length="530" mass="62562">MEQKGHKFLTSSDTEVLVKAYKEWGVGCFQKFNGTWALSLYDMKEHKLLLSRDRIGKNPLYYTIQNNILYWSSEIKSLLHACGADTFSINKQAIYDYINHAWRDLDNSTFWEEIHTLPAACYAFVDNSLNFQMDNYWTIPKERFEQSEITFDDAKKQLRNLLVDALEIRLRSDIPVGFALSGGMDSSTLLALYTKVLNRSTVSFTVKFPQKGANEESFARMVAKSCGKLVDYRVIEPSFNDFWKDADEYIWLMEEPFHNPVVHIEQLLQKKLKSEGFGVIINGNGGDEIFAGYDYIYFQAYLDYLLRKSKYWAFIKESFSWGDKDLKAFIRTIRSTLIALLTYNSSIKNTMKKYVMKKENSFLQGFDDVEKRNIPKNFNEIMIGNMGQWLMNYWLRNGNKNYFAIPMETRSPFLDYRLVEFAFRLPPEYLIHNGWHKFILRKAMEDLLPREIIWRINKMGFPFPLSEWLESSKHIIEKNVKIINCPYVDVEQLFEKYDILTKSNPDLLWRYISLLLWWKRVVLKQPLVSL</sequence>
<dbReference type="EMBL" id="LKCM01000489">
    <property type="protein sequence ID" value="KPQ40932.1"/>
    <property type="molecule type" value="Genomic_DNA"/>
</dbReference>
<dbReference type="PATRIC" id="fig|1719120.3.peg.4935"/>
<evidence type="ECO:0000256" key="4">
    <source>
        <dbReference type="PIRNR" id="PIRNR001589"/>
    </source>
</evidence>
<evidence type="ECO:0000313" key="7">
    <source>
        <dbReference type="EMBL" id="KPQ40932.1"/>
    </source>
</evidence>
<dbReference type="SUPFAM" id="SSF52402">
    <property type="entry name" value="Adenine nucleotide alpha hydrolases-like"/>
    <property type="match status" value="1"/>
</dbReference>
<evidence type="ECO:0000256" key="2">
    <source>
        <dbReference type="ARBA" id="ARBA00022741"/>
    </source>
</evidence>
<dbReference type="PANTHER" id="PTHR43284:SF1">
    <property type="entry name" value="ASPARAGINE SYNTHETASE"/>
    <property type="match status" value="1"/>
</dbReference>
<dbReference type="GO" id="GO:0006529">
    <property type="term" value="P:asparagine biosynthetic process"/>
    <property type="evidence" value="ECO:0007669"/>
    <property type="project" value="InterPro"/>
</dbReference>
<feature type="binding site" evidence="5">
    <location>
        <position position="13"/>
    </location>
    <ligand>
        <name>L-glutamine</name>
        <dbReference type="ChEBI" id="CHEBI:58359"/>
    </ligand>
</feature>
<comment type="similarity">
    <text evidence="1">Belongs to the asparagine synthetase family.</text>
</comment>
<dbReference type="InterPro" id="IPR001962">
    <property type="entry name" value="Asn_synthase"/>
</dbReference>
<name>A0A0P8DU92_9EURY</name>
<dbReference type="Gene3D" id="3.40.50.620">
    <property type="entry name" value="HUPs"/>
    <property type="match status" value="1"/>
</dbReference>
<evidence type="ECO:0000256" key="3">
    <source>
        <dbReference type="ARBA" id="ARBA00022840"/>
    </source>
</evidence>
<protein>
    <recommendedName>
        <fullName evidence="4">Putative asparagine synthetase [glutamine-hydrolyzing]</fullName>
        <ecNumber evidence="4">6.3.5.4</ecNumber>
    </recommendedName>
</protein>
<feature type="domain" description="Glutamine amidotransferase type-2" evidence="6">
    <location>
        <begin position="1"/>
        <end position="128"/>
    </location>
</feature>
<accession>A0A0P8DU92</accession>
<feature type="binding site" evidence="5">
    <location>
        <position position="206"/>
    </location>
    <ligand>
        <name>ATP</name>
        <dbReference type="ChEBI" id="CHEBI:30616"/>
    </ligand>
</feature>
<reference evidence="7 8" key="1">
    <citation type="submission" date="2015-09" db="EMBL/GenBank/DDBJ databases">
        <title>A metagenomics-based metabolic model of nitrate-dependent anaerobic oxidation of methane by Methanoperedens-like archaea.</title>
        <authorList>
            <person name="Arshad A."/>
            <person name="Speth D.R."/>
            <person name="De Graaf R.M."/>
            <person name="Op Den Camp H.J."/>
            <person name="Jetten M.S."/>
            <person name="Welte C.U."/>
        </authorList>
    </citation>
    <scope>NUCLEOTIDE SEQUENCE [LARGE SCALE GENOMIC DNA]</scope>
</reference>
<dbReference type="Pfam" id="PF13537">
    <property type="entry name" value="GATase_7"/>
    <property type="match status" value="1"/>
</dbReference>
<keyword evidence="7" id="KW-0436">Ligase</keyword>
<dbReference type="PROSITE" id="PS51278">
    <property type="entry name" value="GATASE_TYPE_2"/>
    <property type="match status" value="1"/>
</dbReference>
<dbReference type="InterPro" id="IPR051786">
    <property type="entry name" value="ASN_synthetase/amidase"/>
</dbReference>
<keyword evidence="3 4" id="KW-0067">ATP-binding</keyword>
<dbReference type="Proteomes" id="UP000050360">
    <property type="component" value="Unassembled WGS sequence"/>
</dbReference>
<dbReference type="InterPro" id="IPR017932">
    <property type="entry name" value="GATase_2_dom"/>
</dbReference>
<dbReference type="CDD" id="cd01991">
    <property type="entry name" value="Asn_synthase_B_C"/>
    <property type="match status" value="1"/>
</dbReference>
<evidence type="ECO:0000313" key="8">
    <source>
        <dbReference type="Proteomes" id="UP000050360"/>
    </source>
</evidence>
<dbReference type="EC" id="6.3.5.4" evidence="4"/>
<organism evidence="7 8">
    <name type="scientific">Candidatus Methanoperedens nitratireducens</name>
    <dbReference type="NCBI Taxonomy" id="1392998"/>
    <lineage>
        <taxon>Archaea</taxon>
        <taxon>Methanobacteriati</taxon>
        <taxon>Methanobacteriota</taxon>
        <taxon>Stenosarchaea group</taxon>
        <taxon>Methanomicrobia</taxon>
        <taxon>Methanosarcinales</taxon>
        <taxon>ANME-2 cluster</taxon>
        <taxon>Candidatus Methanoperedentaceae</taxon>
        <taxon>Candidatus Methanoperedens</taxon>
    </lineage>
</organism>
<dbReference type="InterPro" id="IPR014729">
    <property type="entry name" value="Rossmann-like_a/b/a_fold"/>
</dbReference>
<evidence type="ECO:0000256" key="5">
    <source>
        <dbReference type="PIRSR" id="PIRSR001589-2"/>
    </source>
</evidence>
<gene>
    <name evidence="7" type="ORF">MPEBLZ_04522</name>
</gene>
<proteinExistence type="inferred from homology"/>
<comment type="caution">
    <text evidence="7">The sequence shown here is derived from an EMBL/GenBank/DDBJ whole genome shotgun (WGS) entry which is preliminary data.</text>
</comment>
<evidence type="ECO:0000259" key="6">
    <source>
        <dbReference type="PROSITE" id="PS51278"/>
    </source>
</evidence>
<comment type="catalytic activity">
    <reaction evidence="4">
        <text>L-aspartate + L-glutamine + ATP + H2O = L-asparagine + L-glutamate + AMP + diphosphate + H(+)</text>
        <dbReference type="Rhea" id="RHEA:12228"/>
        <dbReference type="ChEBI" id="CHEBI:15377"/>
        <dbReference type="ChEBI" id="CHEBI:15378"/>
        <dbReference type="ChEBI" id="CHEBI:29985"/>
        <dbReference type="ChEBI" id="CHEBI:29991"/>
        <dbReference type="ChEBI" id="CHEBI:30616"/>
        <dbReference type="ChEBI" id="CHEBI:33019"/>
        <dbReference type="ChEBI" id="CHEBI:58048"/>
        <dbReference type="ChEBI" id="CHEBI:58359"/>
        <dbReference type="ChEBI" id="CHEBI:456215"/>
        <dbReference type="EC" id="6.3.5.4"/>
    </reaction>
</comment>
<dbReference type="NCBIfam" id="TIGR01536">
    <property type="entry name" value="asn_synth_AEB"/>
    <property type="match status" value="1"/>
</dbReference>
<dbReference type="Gene3D" id="3.60.20.10">
    <property type="entry name" value="Glutamine Phosphoribosylpyrophosphate, subunit 1, domain 1"/>
    <property type="match status" value="1"/>
</dbReference>
<dbReference type="SUPFAM" id="SSF56235">
    <property type="entry name" value="N-terminal nucleophile aminohydrolases (Ntn hydrolases)"/>
    <property type="match status" value="1"/>
</dbReference>
<dbReference type="InterPro" id="IPR006426">
    <property type="entry name" value="Asn_synth_AEB"/>
</dbReference>
<dbReference type="GO" id="GO:0005524">
    <property type="term" value="F:ATP binding"/>
    <property type="evidence" value="ECO:0007669"/>
    <property type="project" value="UniProtKB-KW"/>
</dbReference>
<dbReference type="Pfam" id="PF00733">
    <property type="entry name" value="Asn_synthase"/>
    <property type="match status" value="1"/>
</dbReference>
<dbReference type="InterPro" id="IPR029055">
    <property type="entry name" value="Ntn_hydrolases_N"/>
</dbReference>